<evidence type="ECO:0000256" key="10">
    <source>
        <dbReference type="ARBA" id="ARBA00023004"/>
    </source>
</evidence>
<evidence type="ECO:0000256" key="5">
    <source>
        <dbReference type="ARBA" id="ARBA00022763"/>
    </source>
</evidence>
<dbReference type="Pfam" id="PF06733">
    <property type="entry name" value="DEAD_2"/>
    <property type="match status" value="1"/>
</dbReference>
<keyword evidence="10" id="KW-0408">Iron</keyword>
<keyword evidence="1" id="KW-0004">4Fe-4S</keyword>
<dbReference type="PANTHER" id="PTHR11472">
    <property type="entry name" value="DNA REPAIR DEAD HELICASE RAD3/XP-D SUBFAMILY MEMBER"/>
    <property type="match status" value="1"/>
</dbReference>
<dbReference type="Gene3D" id="1.10.275.40">
    <property type="match status" value="1"/>
</dbReference>
<keyword evidence="18" id="KW-1185">Reference proteome</keyword>
<dbReference type="AlphaFoldDB" id="A0A4U0FAR2"/>
<dbReference type="SMART" id="SM00491">
    <property type="entry name" value="HELICc2"/>
    <property type="match status" value="1"/>
</dbReference>
<dbReference type="InterPro" id="IPR011604">
    <property type="entry name" value="PDDEXK-like_dom_sf"/>
</dbReference>
<name>A0A4U0FAR2_9BACL</name>
<evidence type="ECO:0000256" key="9">
    <source>
        <dbReference type="ARBA" id="ARBA00022840"/>
    </source>
</evidence>
<dbReference type="RefSeq" id="WP_136777970.1">
    <property type="nucleotide sequence ID" value="NZ_SUPK01000005.1"/>
</dbReference>
<dbReference type="PROSITE" id="PS51193">
    <property type="entry name" value="HELICASE_ATP_BIND_2"/>
    <property type="match status" value="1"/>
</dbReference>
<keyword evidence="13" id="KW-0234">DNA repair</keyword>
<evidence type="ECO:0000256" key="11">
    <source>
        <dbReference type="ARBA" id="ARBA00023014"/>
    </source>
</evidence>
<dbReference type="SUPFAM" id="SSF52540">
    <property type="entry name" value="P-loop containing nucleoside triphosphate hydrolases"/>
    <property type="match status" value="1"/>
</dbReference>
<dbReference type="InterPro" id="IPR006555">
    <property type="entry name" value="ATP-dep_Helicase_C"/>
</dbReference>
<dbReference type="Gene3D" id="1.10.30.20">
    <property type="entry name" value="Bacterial XPD DNA helicase, FeS cluster domain"/>
    <property type="match status" value="1"/>
</dbReference>
<dbReference type="Proteomes" id="UP000309673">
    <property type="component" value="Unassembled WGS sequence"/>
</dbReference>
<dbReference type="Pfam" id="PF12705">
    <property type="entry name" value="PDDEXK_1"/>
    <property type="match status" value="1"/>
</dbReference>
<dbReference type="OrthoDB" id="9765586at2"/>
<evidence type="ECO:0000256" key="1">
    <source>
        <dbReference type="ARBA" id="ARBA00022485"/>
    </source>
</evidence>
<dbReference type="SMART" id="SM00488">
    <property type="entry name" value="DEXDc2"/>
    <property type="match status" value="1"/>
</dbReference>
<dbReference type="InterPro" id="IPR027417">
    <property type="entry name" value="P-loop_NTPase"/>
</dbReference>
<dbReference type="InterPro" id="IPR038726">
    <property type="entry name" value="PDDEXK_AddAB-type"/>
</dbReference>
<gene>
    <name evidence="17" type="ORF">E5161_11575</name>
</gene>
<evidence type="ECO:0000259" key="16">
    <source>
        <dbReference type="PROSITE" id="PS51193"/>
    </source>
</evidence>
<evidence type="ECO:0000256" key="6">
    <source>
        <dbReference type="ARBA" id="ARBA00022801"/>
    </source>
</evidence>
<dbReference type="PANTHER" id="PTHR11472:SF34">
    <property type="entry name" value="REGULATOR OF TELOMERE ELONGATION HELICASE 1"/>
    <property type="match status" value="1"/>
</dbReference>
<evidence type="ECO:0000256" key="14">
    <source>
        <dbReference type="ARBA" id="ARBA00023235"/>
    </source>
</evidence>
<dbReference type="Gene3D" id="3.40.50.300">
    <property type="entry name" value="P-loop containing nucleotide triphosphate hydrolases"/>
    <property type="match status" value="2"/>
</dbReference>
<dbReference type="EMBL" id="SUPK01000005">
    <property type="protein sequence ID" value="TJY41835.1"/>
    <property type="molecule type" value="Genomic_DNA"/>
</dbReference>
<evidence type="ECO:0000256" key="7">
    <source>
        <dbReference type="ARBA" id="ARBA00022806"/>
    </source>
</evidence>
<comment type="similarity">
    <text evidence="15">Belongs to the helicase family. DinG subfamily.</text>
</comment>
<keyword evidence="6" id="KW-0378">Hydrolase</keyword>
<evidence type="ECO:0000256" key="3">
    <source>
        <dbReference type="ARBA" id="ARBA00022723"/>
    </source>
</evidence>
<comment type="caution">
    <text evidence="17">The sequence shown here is derived from an EMBL/GenBank/DDBJ whole genome shotgun (WGS) entry which is preliminary data.</text>
</comment>
<dbReference type="GO" id="GO:0003677">
    <property type="term" value="F:DNA binding"/>
    <property type="evidence" value="ECO:0007669"/>
    <property type="project" value="UniProtKB-KW"/>
</dbReference>
<dbReference type="InterPro" id="IPR042493">
    <property type="entry name" value="XPD_DNA_FeS"/>
</dbReference>
<dbReference type="GO" id="GO:0051539">
    <property type="term" value="F:4 iron, 4 sulfur cluster binding"/>
    <property type="evidence" value="ECO:0007669"/>
    <property type="project" value="UniProtKB-KW"/>
</dbReference>
<keyword evidence="4" id="KW-0547">Nucleotide-binding</keyword>
<dbReference type="Gene3D" id="3.90.320.10">
    <property type="match status" value="1"/>
</dbReference>
<evidence type="ECO:0000256" key="2">
    <source>
        <dbReference type="ARBA" id="ARBA00022722"/>
    </source>
</evidence>
<feature type="domain" description="Helicase ATP-binding" evidence="16">
    <location>
        <begin position="181"/>
        <end position="460"/>
    </location>
</feature>
<dbReference type="GO" id="GO:0006281">
    <property type="term" value="P:DNA repair"/>
    <property type="evidence" value="ECO:0007669"/>
    <property type="project" value="UniProtKB-KW"/>
</dbReference>
<dbReference type="Pfam" id="PF13307">
    <property type="entry name" value="Helicase_C_2"/>
    <property type="match status" value="1"/>
</dbReference>
<evidence type="ECO:0000313" key="18">
    <source>
        <dbReference type="Proteomes" id="UP000309673"/>
    </source>
</evidence>
<dbReference type="InterPro" id="IPR010614">
    <property type="entry name" value="RAD3-like_helicase_DEAD"/>
</dbReference>
<dbReference type="GO" id="GO:0003678">
    <property type="term" value="F:DNA helicase activity"/>
    <property type="evidence" value="ECO:0007669"/>
    <property type="project" value="InterPro"/>
</dbReference>
<dbReference type="InterPro" id="IPR014013">
    <property type="entry name" value="Helic_SF1/SF2_ATP-bd_DinG/Rad3"/>
</dbReference>
<evidence type="ECO:0000256" key="8">
    <source>
        <dbReference type="ARBA" id="ARBA00022839"/>
    </source>
</evidence>
<keyword evidence="3" id="KW-0479">Metal-binding</keyword>
<keyword evidence="14" id="KW-0413">Isomerase</keyword>
<evidence type="ECO:0000313" key="17">
    <source>
        <dbReference type="EMBL" id="TJY41835.1"/>
    </source>
</evidence>
<keyword evidence="12" id="KW-0238">DNA-binding</keyword>
<keyword evidence="11" id="KW-0411">Iron-sulfur</keyword>
<reference evidence="17 18" key="1">
    <citation type="submission" date="2019-04" db="EMBL/GenBank/DDBJ databases">
        <title>Cohnella sp. nov., isolated from soil.</title>
        <authorList>
            <person name="Kim W."/>
        </authorList>
    </citation>
    <scope>NUCLEOTIDE SEQUENCE [LARGE SCALE GENOMIC DNA]</scope>
    <source>
        <strain evidence="17 18">CAU 1483</strain>
    </source>
</reference>
<dbReference type="InterPro" id="IPR006554">
    <property type="entry name" value="Helicase-like_DEXD_c2"/>
</dbReference>
<protein>
    <submittedName>
        <fullName evidence="17">ATP-dependent DNA helicase</fullName>
    </submittedName>
</protein>
<accession>A0A4U0FAR2</accession>
<evidence type="ECO:0000256" key="4">
    <source>
        <dbReference type="ARBA" id="ARBA00022741"/>
    </source>
</evidence>
<dbReference type="GO" id="GO:0046872">
    <property type="term" value="F:metal ion binding"/>
    <property type="evidence" value="ECO:0007669"/>
    <property type="project" value="UniProtKB-KW"/>
</dbReference>
<proteinExistence type="inferred from homology"/>
<keyword evidence="9" id="KW-0067">ATP-binding</keyword>
<evidence type="ECO:0000256" key="15">
    <source>
        <dbReference type="ARBA" id="ARBA00038058"/>
    </source>
</evidence>
<keyword evidence="2" id="KW-0540">Nuclease</keyword>
<keyword evidence="7 17" id="KW-0347">Helicase</keyword>
<evidence type="ECO:0000256" key="12">
    <source>
        <dbReference type="ARBA" id="ARBA00023125"/>
    </source>
</evidence>
<keyword evidence="5" id="KW-0227">DNA damage</keyword>
<organism evidence="17 18">
    <name type="scientific">Cohnella pontilimi</name>
    <dbReference type="NCBI Taxonomy" id="2564100"/>
    <lineage>
        <taxon>Bacteria</taxon>
        <taxon>Bacillati</taxon>
        <taxon>Bacillota</taxon>
        <taxon>Bacilli</taxon>
        <taxon>Bacillales</taxon>
        <taxon>Paenibacillaceae</taxon>
        <taxon>Cohnella</taxon>
    </lineage>
</organism>
<dbReference type="InterPro" id="IPR045028">
    <property type="entry name" value="DinG/Rad3-like"/>
</dbReference>
<dbReference type="GO" id="GO:0016818">
    <property type="term" value="F:hydrolase activity, acting on acid anhydrides, in phosphorus-containing anhydrides"/>
    <property type="evidence" value="ECO:0007669"/>
    <property type="project" value="InterPro"/>
</dbReference>
<sequence>MPDTIRLSVRGLVEYVFRSGSIEAGFWTPSALAEGSKVHRQVQDAYGENDRKEVFLSTEIPHGDLLFVLEGRCDGLLAGDEGWIVEEIKSTSRDPAQIGENEYPVHWAQAMCYAFMYATTRETAVPRIRLTYVQVDTGDRQEYIRTVDLPELERFITAAIEAYVPFARLSIRNARLRDESIGRLEFPFAAYRAGQRKLAGAVYTAIEQGAGLFAQAPTGIGKTVSVLFPSVKAMGKGLIRRFFYLTAKTTNRHAAEDTLALLRDQGLHLQTVTITAKDKVCFQDEPHCSREACEFADGYYDRINEALLDLLSHESLMTRAVIERYARKHRICPFEFSLDAAYAADGVICDYNYVFDPRVSLKRLSGEHKSQSVLLTDEAHNLVDRAREMYSAELRKADFLALQREYKHSRPAVHKAAKAVNDHFISMRKSSEESEPIWKEAPEELLRLAADFAQQAEQALSSDPGDGHPLLLDTYFAAQSFVRIGSLYDERFATYAQISKNDVRIKLFCLDPSHLLRKAAKGYRSRILFSATLTPGSYFMDMLGAEPDDYTLAVPSPFAKEQWDVHIVPLSTRFADREQTKEPLVRQLKGILESRPARCLIFFPSYDYMNAVYEAFITEETAVKTLLQKPQMSDDERAAFLSAFDEDSPDSLAGFAVMGGVFSEGIDLVGDRLNGVVIVGVGLPQIGVERETLKRYFDETGKNGFDYAYVYPGINKVLQAGGRLIRSENDRGVLVLVDDRYLQARYRKLLPEEWRTARTIGRNTH</sequence>
<keyword evidence="8" id="KW-0269">Exonuclease</keyword>
<dbReference type="GO" id="GO:0005524">
    <property type="term" value="F:ATP binding"/>
    <property type="evidence" value="ECO:0007669"/>
    <property type="project" value="UniProtKB-KW"/>
</dbReference>
<evidence type="ECO:0000256" key="13">
    <source>
        <dbReference type="ARBA" id="ARBA00023204"/>
    </source>
</evidence>